<evidence type="ECO:0000256" key="2">
    <source>
        <dbReference type="ARBA" id="ARBA00022475"/>
    </source>
</evidence>
<dbReference type="PANTHER" id="PTHR34857:SF2">
    <property type="entry name" value="SLL0384 PROTEIN"/>
    <property type="match status" value="1"/>
</dbReference>
<gene>
    <name evidence="7" type="ORF">N1027_02405</name>
</gene>
<keyword evidence="3 6" id="KW-0812">Transmembrane</keyword>
<dbReference type="Pfam" id="PF02361">
    <property type="entry name" value="CbiQ"/>
    <property type="match status" value="1"/>
</dbReference>
<dbReference type="PANTHER" id="PTHR34857">
    <property type="entry name" value="SLL0384 PROTEIN"/>
    <property type="match status" value="1"/>
</dbReference>
<evidence type="ECO:0000256" key="1">
    <source>
        <dbReference type="ARBA" id="ARBA00004141"/>
    </source>
</evidence>
<evidence type="ECO:0000313" key="7">
    <source>
        <dbReference type="EMBL" id="MCS5716978.1"/>
    </source>
</evidence>
<proteinExistence type="predicted"/>
<evidence type="ECO:0000313" key="8">
    <source>
        <dbReference type="Proteomes" id="UP001165584"/>
    </source>
</evidence>
<dbReference type="EMBL" id="JANLCM010000001">
    <property type="protein sequence ID" value="MCS5716978.1"/>
    <property type="molecule type" value="Genomic_DNA"/>
</dbReference>
<feature type="transmembrane region" description="Helical" evidence="6">
    <location>
        <begin position="119"/>
        <end position="146"/>
    </location>
</feature>
<evidence type="ECO:0000256" key="3">
    <source>
        <dbReference type="ARBA" id="ARBA00022692"/>
    </source>
</evidence>
<sequence>MTRTAVPAHRVNRDPYADAPDYGAIRFLHRLNPLAKIAGPLPAMVVLIFSRDLGIPLALVALALALLLVGAHLSGRALLGLFVVLPLATAVLAVSLGLWTDASRVDSTPVLFQIGDFRFYAGSLLVGATAALRLAGILSLSLIAGLTSTGPDLVRALVQHLHVPYRVGYTALAAYRFVPRFGHELDVIRQAHRVRGMAAGRGPVAAVRRGFGTVVPLLAGGIRHAERVALAMDSRAFGASATRTERHLVPFRARDWAFMAAFWLATAAIVIAQGF</sequence>
<accession>A0ABT2GLD4</accession>
<feature type="transmembrane region" description="Helical" evidence="6">
    <location>
        <begin position="53"/>
        <end position="71"/>
    </location>
</feature>
<feature type="transmembrane region" description="Helical" evidence="6">
    <location>
        <begin position="78"/>
        <end position="99"/>
    </location>
</feature>
<feature type="transmembrane region" description="Helical" evidence="6">
    <location>
        <begin position="256"/>
        <end position="274"/>
    </location>
</feature>
<evidence type="ECO:0000256" key="4">
    <source>
        <dbReference type="ARBA" id="ARBA00022989"/>
    </source>
</evidence>
<protein>
    <submittedName>
        <fullName evidence="7">Energy-coupling factor transporter transmembrane protein EcfT</fullName>
    </submittedName>
</protein>
<comment type="subcellular location">
    <subcellularLocation>
        <location evidence="1">Membrane</location>
        <topology evidence="1">Multi-pass membrane protein</topology>
    </subcellularLocation>
</comment>
<evidence type="ECO:0000256" key="6">
    <source>
        <dbReference type="SAM" id="Phobius"/>
    </source>
</evidence>
<keyword evidence="4 6" id="KW-1133">Transmembrane helix</keyword>
<keyword evidence="5 6" id="KW-0472">Membrane</keyword>
<reference evidence="7" key="1">
    <citation type="submission" date="2022-08" db="EMBL/GenBank/DDBJ databases">
        <authorList>
            <person name="Deng Y."/>
            <person name="Han X.-F."/>
            <person name="Zhang Y.-Q."/>
        </authorList>
    </citation>
    <scope>NUCLEOTIDE SEQUENCE</scope>
    <source>
        <strain evidence="7">CPCC 205763</strain>
    </source>
</reference>
<dbReference type="CDD" id="cd16914">
    <property type="entry name" value="EcfT"/>
    <property type="match status" value="1"/>
</dbReference>
<keyword evidence="8" id="KW-1185">Reference proteome</keyword>
<dbReference type="InterPro" id="IPR003339">
    <property type="entry name" value="ABC/ECF_trnsptr_transmembrane"/>
</dbReference>
<comment type="caution">
    <text evidence="7">The sequence shown here is derived from an EMBL/GenBank/DDBJ whole genome shotgun (WGS) entry which is preliminary data.</text>
</comment>
<dbReference type="RefSeq" id="WP_259504769.1">
    <property type="nucleotide sequence ID" value="NZ_JANLCM010000001.1"/>
</dbReference>
<keyword evidence="2" id="KW-1003">Cell membrane</keyword>
<evidence type="ECO:0000256" key="5">
    <source>
        <dbReference type="ARBA" id="ARBA00023136"/>
    </source>
</evidence>
<name>A0ABT2GLD4_9MICO</name>
<organism evidence="7 8">
    <name type="scientific">Herbiconiux aconitum</name>
    <dbReference type="NCBI Taxonomy" id="2970913"/>
    <lineage>
        <taxon>Bacteria</taxon>
        <taxon>Bacillati</taxon>
        <taxon>Actinomycetota</taxon>
        <taxon>Actinomycetes</taxon>
        <taxon>Micrococcales</taxon>
        <taxon>Microbacteriaceae</taxon>
        <taxon>Herbiconiux</taxon>
    </lineage>
</organism>
<dbReference type="Proteomes" id="UP001165584">
    <property type="component" value="Unassembled WGS sequence"/>
</dbReference>
<dbReference type="InterPro" id="IPR051611">
    <property type="entry name" value="ECF_transporter_component"/>
</dbReference>